<dbReference type="Proteomes" id="UP000045706">
    <property type="component" value="Unassembled WGS sequence"/>
</dbReference>
<dbReference type="Proteomes" id="UP000044602">
    <property type="component" value="Unassembled WGS sequence"/>
</dbReference>
<evidence type="ECO:0000256" key="2">
    <source>
        <dbReference type="SAM" id="SignalP"/>
    </source>
</evidence>
<dbReference type="STRING" id="100787.A0A0G4MK21"/>
<dbReference type="EMBL" id="CVQH01023083">
    <property type="protein sequence ID" value="CRK34606.1"/>
    <property type="molecule type" value="Genomic_DNA"/>
</dbReference>
<feature type="compositionally biased region" description="Basic and acidic residues" evidence="1">
    <location>
        <begin position="331"/>
        <end position="376"/>
    </location>
</feature>
<gene>
    <name evidence="4" type="ORF">BN1708_006440</name>
    <name evidence="3" type="ORF">BN1723_000324</name>
</gene>
<evidence type="ECO:0000313" key="6">
    <source>
        <dbReference type="Proteomes" id="UP000045706"/>
    </source>
</evidence>
<name>A0A0G4MK21_VERLO</name>
<accession>A0A0G4MK21</accession>
<evidence type="ECO:0000313" key="4">
    <source>
        <dbReference type="EMBL" id="CRK34606.1"/>
    </source>
</evidence>
<protein>
    <submittedName>
        <fullName evidence="4">Uncharacterized protein</fullName>
    </submittedName>
</protein>
<feature type="region of interest" description="Disordered" evidence="1">
    <location>
        <begin position="35"/>
        <end position="57"/>
    </location>
</feature>
<feature type="signal peptide" evidence="2">
    <location>
        <begin position="1"/>
        <end position="18"/>
    </location>
</feature>
<dbReference type="AlphaFoldDB" id="A0A0G4MK21"/>
<reference evidence="5 6" key="1">
    <citation type="submission" date="2015-05" db="EMBL/GenBank/DDBJ databases">
        <authorList>
            <person name="Fogelqvist Johan"/>
        </authorList>
    </citation>
    <scope>NUCLEOTIDE SEQUENCE [LARGE SCALE GENOMIC DNA]</scope>
    <source>
        <strain evidence="4">VL1</strain>
        <strain evidence="3">VL2</strain>
    </source>
</reference>
<proteinExistence type="predicted"/>
<organism evidence="4 5">
    <name type="scientific">Verticillium longisporum</name>
    <name type="common">Verticillium dahliae var. longisporum</name>
    <dbReference type="NCBI Taxonomy" id="100787"/>
    <lineage>
        <taxon>Eukaryota</taxon>
        <taxon>Fungi</taxon>
        <taxon>Dikarya</taxon>
        <taxon>Ascomycota</taxon>
        <taxon>Pezizomycotina</taxon>
        <taxon>Sordariomycetes</taxon>
        <taxon>Hypocreomycetidae</taxon>
        <taxon>Glomerellales</taxon>
        <taxon>Plectosphaerellaceae</taxon>
        <taxon>Verticillium</taxon>
    </lineage>
</organism>
<feature type="compositionally biased region" description="Basic and acidic residues" evidence="1">
    <location>
        <begin position="268"/>
        <end position="315"/>
    </location>
</feature>
<keyword evidence="2" id="KW-0732">Signal</keyword>
<dbReference type="InterPro" id="IPR044221">
    <property type="entry name" value="DYAD/AMEIOTIC1"/>
</dbReference>
<dbReference type="PANTHER" id="PTHR46740:SF2">
    <property type="entry name" value="PROTEIN DYAD"/>
    <property type="match status" value="1"/>
</dbReference>
<feature type="region of interest" description="Disordered" evidence="1">
    <location>
        <begin position="223"/>
        <end position="376"/>
    </location>
</feature>
<dbReference type="GO" id="GO:0007131">
    <property type="term" value="P:reciprocal meiotic recombination"/>
    <property type="evidence" value="ECO:0007669"/>
    <property type="project" value="InterPro"/>
</dbReference>
<dbReference type="PANTHER" id="PTHR46740">
    <property type="entry name" value="PROTEIN DYAD"/>
    <property type="match status" value="1"/>
</dbReference>
<evidence type="ECO:0000313" key="3">
    <source>
        <dbReference type="EMBL" id="CRK20505.1"/>
    </source>
</evidence>
<dbReference type="GO" id="GO:0051177">
    <property type="term" value="P:meiotic sister chromatid cohesion"/>
    <property type="evidence" value="ECO:0007669"/>
    <property type="project" value="InterPro"/>
</dbReference>
<keyword evidence="5" id="KW-1185">Reference proteome</keyword>
<dbReference type="EMBL" id="CVQI01011112">
    <property type="protein sequence ID" value="CRK20505.1"/>
    <property type="molecule type" value="Genomic_DNA"/>
</dbReference>
<evidence type="ECO:0000313" key="5">
    <source>
        <dbReference type="Proteomes" id="UP000044602"/>
    </source>
</evidence>
<evidence type="ECO:0000256" key="1">
    <source>
        <dbReference type="SAM" id="MobiDB-lite"/>
    </source>
</evidence>
<feature type="compositionally biased region" description="Basic residues" evidence="1">
    <location>
        <begin position="246"/>
        <end position="267"/>
    </location>
</feature>
<feature type="chain" id="PRO_5007404916" evidence="2">
    <location>
        <begin position="19"/>
        <end position="421"/>
    </location>
</feature>
<sequence>MRITQLLPVLSIAACVLALENGGQAAPEAVDSVERHPAAEPDAVPAGLPVSYSRPDVDQPASELLETELLEKAGTEDEWDDFTLRKDKGKKRIKKKILPKKFFMMVHKQCMEKCMAEGGGKKQCPHTNHAHTRSNEMRVTCVFPALAALALVSAVALPDPRPADSDALRVSSDLEAATEPEDANAMAQADGLLKPMDDDINIYIYDRKDRQIAKYGKNKQIVESETYEEEEEEEDDDDERDEKEKKEKKKKKAEKKKKAKKAKKAEKKKAAEKAEKKKAAEKAEKKKAAEKAEKKKEAEKDEKKKEAEKDEKDEKEKDEEDAEREMKRKKAEWTASDKKKAADEKKRKEKKKQKDEKAVRDKQHQDEMHARKKAMEEKVKNAGKILKPANRLRGACIQKCFRLILPILYLPCTAMCFAKYA</sequence>
<dbReference type="PROSITE" id="PS51257">
    <property type="entry name" value="PROKAR_LIPOPROTEIN"/>
    <property type="match status" value="1"/>
</dbReference>
<feature type="compositionally biased region" description="Acidic residues" evidence="1">
    <location>
        <begin position="225"/>
        <end position="241"/>
    </location>
</feature>